<dbReference type="SUPFAM" id="SSF53720">
    <property type="entry name" value="ALDH-like"/>
    <property type="match status" value="1"/>
</dbReference>
<keyword evidence="2 6" id="KW-0560">Oxidoreductase</keyword>
<evidence type="ECO:0000259" key="10">
    <source>
        <dbReference type="Pfam" id="PF00171"/>
    </source>
</evidence>
<dbReference type="Pfam" id="PF00171">
    <property type="entry name" value="Aldedh"/>
    <property type="match status" value="1"/>
</dbReference>
<dbReference type="GO" id="GO:0005737">
    <property type="term" value="C:cytoplasm"/>
    <property type="evidence" value="ECO:0007669"/>
    <property type="project" value="TreeGrafter"/>
</dbReference>
<dbReference type="GO" id="GO:0004029">
    <property type="term" value="F:aldehyde dehydrogenase (NAD+) activity"/>
    <property type="evidence" value="ECO:0007669"/>
    <property type="project" value="TreeGrafter"/>
</dbReference>
<dbReference type="PIRSF" id="PIRSF036492">
    <property type="entry name" value="ALDH"/>
    <property type="match status" value="1"/>
</dbReference>
<evidence type="ECO:0000256" key="4">
    <source>
        <dbReference type="ARBA" id="ARBA00051482"/>
    </source>
</evidence>
<dbReference type="Gene3D" id="3.40.605.10">
    <property type="entry name" value="Aldehyde Dehydrogenase, Chain A, domain 1"/>
    <property type="match status" value="1"/>
</dbReference>
<dbReference type="InterPro" id="IPR015590">
    <property type="entry name" value="Aldehyde_DH_dom"/>
</dbReference>
<dbReference type="Proteomes" id="UP000258127">
    <property type="component" value="Chromosome"/>
</dbReference>
<dbReference type="GO" id="GO:0006081">
    <property type="term" value="P:aldehyde metabolic process"/>
    <property type="evidence" value="ECO:0007669"/>
    <property type="project" value="InterPro"/>
</dbReference>
<feature type="domain" description="Aldehyde dehydrogenase" evidence="10">
    <location>
        <begin position="25"/>
        <end position="454"/>
    </location>
</feature>
<gene>
    <name evidence="11" type="ORF">DZC75_00600</name>
</gene>
<evidence type="ECO:0000256" key="8">
    <source>
        <dbReference type="PROSITE-ProRule" id="PRU10007"/>
    </source>
</evidence>
<comment type="catalytic activity">
    <reaction evidence="4">
        <text>(E)-coniferaldehyde + NAD(+) + H2O = (E)-ferulate + NADH + 2 H(+)</text>
        <dbReference type="Rhea" id="RHEA:23968"/>
        <dbReference type="ChEBI" id="CHEBI:15377"/>
        <dbReference type="ChEBI" id="CHEBI:15378"/>
        <dbReference type="ChEBI" id="CHEBI:16547"/>
        <dbReference type="ChEBI" id="CHEBI:29749"/>
        <dbReference type="ChEBI" id="CHEBI:57540"/>
        <dbReference type="ChEBI" id="CHEBI:57945"/>
        <dbReference type="EC" id="1.2.1.68"/>
    </reaction>
</comment>
<comment type="similarity">
    <text evidence="1 6 9">Belongs to the aldehyde dehydrogenase family.</text>
</comment>
<keyword evidence="12" id="KW-1185">Reference proteome</keyword>
<evidence type="ECO:0000256" key="5">
    <source>
        <dbReference type="ARBA" id="ARBA00051636"/>
    </source>
</evidence>
<dbReference type="PROSITE" id="PS00687">
    <property type="entry name" value="ALDEHYDE_DEHYDR_GLU"/>
    <property type="match status" value="1"/>
</dbReference>
<protein>
    <recommendedName>
        <fullName evidence="6">Aldehyde dehydrogenase</fullName>
    </recommendedName>
</protein>
<keyword evidence="3" id="KW-0520">NAD</keyword>
<accession>A0AAI8K7N3</accession>
<dbReference type="InterPro" id="IPR016162">
    <property type="entry name" value="Ald_DH_N"/>
</dbReference>
<proteinExistence type="inferred from homology"/>
<dbReference type="FunFam" id="3.40.309.10:FF:000003">
    <property type="entry name" value="Aldehyde dehydrogenase"/>
    <property type="match status" value="1"/>
</dbReference>
<evidence type="ECO:0000256" key="1">
    <source>
        <dbReference type="ARBA" id="ARBA00009986"/>
    </source>
</evidence>
<dbReference type="GO" id="GO:0050269">
    <property type="term" value="F:coniferyl-aldehyde dehydrogenase [NAD(P)+] activity"/>
    <property type="evidence" value="ECO:0007669"/>
    <property type="project" value="UniProtKB-EC"/>
</dbReference>
<dbReference type="InterPro" id="IPR016161">
    <property type="entry name" value="Ald_DH/histidinol_DH"/>
</dbReference>
<evidence type="ECO:0000313" key="12">
    <source>
        <dbReference type="Proteomes" id="UP000258127"/>
    </source>
</evidence>
<evidence type="ECO:0000256" key="3">
    <source>
        <dbReference type="ARBA" id="ARBA00023027"/>
    </source>
</evidence>
<dbReference type="PANTHER" id="PTHR43570:SF20">
    <property type="entry name" value="ALDEHYDE DEHYDROGENASE ALDX-RELATED"/>
    <property type="match status" value="1"/>
</dbReference>
<dbReference type="InterPro" id="IPR029510">
    <property type="entry name" value="Ald_DH_CS_GLU"/>
</dbReference>
<evidence type="ECO:0000256" key="9">
    <source>
        <dbReference type="RuleBase" id="RU003345"/>
    </source>
</evidence>
<dbReference type="PANTHER" id="PTHR43570">
    <property type="entry name" value="ALDEHYDE DEHYDROGENASE"/>
    <property type="match status" value="1"/>
</dbReference>
<dbReference type="RefSeq" id="WP_080754784.1">
    <property type="nucleotide sequence ID" value="NZ_CP009747.1"/>
</dbReference>
<dbReference type="AlphaFoldDB" id="A0AAI8K7N3"/>
<evidence type="ECO:0000313" key="11">
    <source>
        <dbReference type="EMBL" id="AXO86577.1"/>
    </source>
</evidence>
<comment type="catalytic activity">
    <reaction evidence="5">
        <text>(E)-coniferaldehyde + NADP(+) + H2O = (E)-ferulate + NADPH + 2 H(+)</text>
        <dbReference type="Rhea" id="RHEA:23964"/>
        <dbReference type="ChEBI" id="CHEBI:15377"/>
        <dbReference type="ChEBI" id="CHEBI:15378"/>
        <dbReference type="ChEBI" id="CHEBI:16547"/>
        <dbReference type="ChEBI" id="CHEBI:29749"/>
        <dbReference type="ChEBI" id="CHEBI:57783"/>
        <dbReference type="ChEBI" id="CHEBI:58349"/>
        <dbReference type="EC" id="1.2.1.68"/>
    </reaction>
</comment>
<evidence type="ECO:0000256" key="2">
    <source>
        <dbReference type="ARBA" id="ARBA00023002"/>
    </source>
</evidence>
<sequence>MPTLHGAAVSSSNPPPVESSDLALQRLFDAQRRAFAAHPMPPADQRRQWLRHLRETLLANRERLIDAIDADFGGRSADETLFAELLPTVHGLRHAERRVRRWMKPQRRKVGLAFQPARAHVLWQPLGVVGIIVPWNYPLFLSIGPLTDALAAGNRVMLKLSEATPQTAALLKHLLEQVFPSDLVSVVLGEVDVAQAFARLPFDHLLFTGATAIGRQVMQAAAANLTPVTLELGGKSPAIVAPDVPLAMAAERIAFGKTLNAGQTCVAPDYVLVPRQQLDAFAQAYRAAVTRLYPHIADNPDYSAIINPRQLQRLEHLLQDARDKGAQVLDLYPQEGRQGRRLPPHLLLQVSDDMQVMQQEIFGPLLPLVPYDDLDDALAYIAQRPRPLALYYFGYDRRQQARVLAHSHSGGVCLNDTLLHVAQDDLPFGGIGPSGMGHYHGQAGFQTFSKAKAVLVKQRVNLARLIYPPYGTALQRLVQRLFIR</sequence>
<feature type="active site" evidence="7">
    <location>
        <position position="265"/>
    </location>
</feature>
<dbReference type="Gene3D" id="3.40.309.10">
    <property type="entry name" value="Aldehyde Dehydrogenase, Chain A, domain 2"/>
    <property type="match status" value="1"/>
</dbReference>
<dbReference type="InterPro" id="IPR016163">
    <property type="entry name" value="Ald_DH_C"/>
</dbReference>
<evidence type="ECO:0000256" key="6">
    <source>
        <dbReference type="PIRNR" id="PIRNR036492"/>
    </source>
</evidence>
<dbReference type="InterPro" id="IPR012394">
    <property type="entry name" value="Aldehyde_DH_NAD(P)"/>
</dbReference>
<reference evidence="11 12" key="1">
    <citation type="submission" date="2018-08" db="EMBL/GenBank/DDBJ databases">
        <authorList>
            <person name="Lee Y."/>
            <person name="Kakembo D."/>
        </authorList>
    </citation>
    <scope>NUCLEOTIDE SEQUENCE [LARGE SCALE GENOMIC DNA]</scope>
    <source>
        <strain evidence="11 12">JBCS1880</strain>
    </source>
</reference>
<dbReference type="CDD" id="cd07133">
    <property type="entry name" value="ALDH_CALDH_CalB"/>
    <property type="match status" value="1"/>
</dbReference>
<evidence type="ECO:0000256" key="7">
    <source>
        <dbReference type="PIRSR" id="PIRSR036492-1"/>
    </source>
</evidence>
<dbReference type="EMBL" id="CP031641">
    <property type="protein sequence ID" value="AXO86577.1"/>
    <property type="molecule type" value="Genomic_DNA"/>
</dbReference>
<organism evidence="11 12">
    <name type="scientific">Pseudomonas parafulva</name>
    <dbReference type="NCBI Taxonomy" id="157782"/>
    <lineage>
        <taxon>Bacteria</taxon>
        <taxon>Pseudomonadati</taxon>
        <taxon>Pseudomonadota</taxon>
        <taxon>Gammaproteobacteria</taxon>
        <taxon>Pseudomonadales</taxon>
        <taxon>Pseudomonadaceae</taxon>
        <taxon>Pseudomonas</taxon>
    </lineage>
</organism>
<name>A0AAI8K7N3_9PSED</name>
<feature type="active site" evidence="7 8">
    <location>
        <position position="231"/>
    </location>
</feature>